<keyword evidence="3" id="KW-0808">Transferase</keyword>
<feature type="compositionally biased region" description="Low complexity" evidence="10">
    <location>
        <begin position="384"/>
        <end position="426"/>
    </location>
</feature>
<dbReference type="GO" id="GO:0045717">
    <property type="term" value="P:negative regulation of fatty acid biosynthetic process"/>
    <property type="evidence" value="ECO:0007669"/>
    <property type="project" value="UniProtKB-ARBA"/>
</dbReference>
<dbReference type="AlphaFoldDB" id="A0A3N4Z106"/>
<dbReference type="CDD" id="cd14014">
    <property type="entry name" value="STKc_PknB_like"/>
    <property type="match status" value="1"/>
</dbReference>
<evidence type="ECO:0000256" key="7">
    <source>
        <dbReference type="ARBA" id="ARBA00047899"/>
    </source>
</evidence>
<name>A0A3N4Z106_9MICO</name>
<dbReference type="Gene3D" id="3.30.200.20">
    <property type="entry name" value="Phosphorylase Kinase, domain 1"/>
    <property type="match status" value="1"/>
</dbReference>
<evidence type="ECO:0000256" key="5">
    <source>
        <dbReference type="ARBA" id="ARBA00022777"/>
    </source>
</evidence>
<evidence type="ECO:0000313" key="14">
    <source>
        <dbReference type="Proteomes" id="UP000280726"/>
    </source>
</evidence>
<dbReference type="SMART" id="SM00220">
    <property type="entry name" value="S_TKc"/>
    <property type="match status" value="1"/>
</dbReference>
<keyword evidence="2" id="KW-0723">Serine/threonine-protein kinase</keyword>
<dbReference type="EC" id="2.7.11.1" evidence="1"/>
<evidence type="ECO:0000256" key="4">
    <source>
        <dbReference type="ARBA" id="ARBA00022741"/>
    </source>
</evidence>
<evidence type="ECO:0000256" key="8">
    <source>
        <dbReference type="ARBA" id="ARBA00048679"/>
    </source>
</evidence>
<keyword evidence="11" id="KW-0472">Membrane</keyword>
<dbReference type="InterPro" id="IPR017441">
    <property type="entry name" value="Protein_kinase_ATP_BS"/>
</dbReference>
<proteinExistence type="predicted"/>
<comment type="caution">
    <text evidence="13">The sequence shown here is derived from an EMBL/GenBank/DDBJ whole genome shotgun (WGS) entry which is preliminary data.</text>
</comment>
<feature type="transmembrane region" description="Helical" evidence="11">
    <location>
        <begin position="341"/>
        <end position="362"/>
    </location>
</feature>
<dbReference type="FunFam" id="1.10.510.10:FF:000021">
    <property type="entry name" value="Serine/threonine protein kinase"/>
    <property type="match status" value="1"/>
</dbReference>
<feature type="region of interest" description="Disordered" evidence="10">
    <location>
        <begin position="505"/>
        <end position="532"/>
    </location>
</feature>
<protein>
    <recommendedName>
        <fullName evidence="1">non-specific serine/threonine protein kinase</fullName>
        <ecNumber evidence="1">2.7.11.1</ecNumber>
    </recommendedName>
</protein>
<keyword evidence="6 9" id="KW-0067">ATP-binding</keyword>
<evidence type="ECO:0000259" key="12">
    <source>
        <dbReference type="PROSITE" id="PS50011"/>
    </source>
</evidence>
<dbReference type="GO" id="GO:0004674">
    <property type="term" value="F:protein serine/threonine kinase activity"/>
    <property type="evidence" value="ECO:0007669"/>
    <property type="project" value="UniProtKB-KW"/>
</dbReference>
<evidence type="ECO:0000256" key="10">
    <source>
        <dbReference type="SAM" id="MobiDB-lite"/>
    </source>
</evidence>
<keyword evidence="11" id="KW-0812">Transmembrane</keyword>
<gene>
    <name evidence="13" type="ORF">EDD32_0655</name>
</gene>
<dbReference type="Pfam" id="PF00069">
    <property type="entry name" value="Pkinase"/>
    <property type="match status" value="1"/>
</dbReference>
<dbReference type="Gene3D" id="1.10.510.10">
    <property type="entry name" value="Transferase(Phosphotransferase) domain 1"/>
    <property type="match status" value="1"/>
</dbReference>
<sequence length="532" mass="53630">MMEVMTVLLAGRYRLERSIGRGGMAEVHQAHDAVLGRTVAVKTVDLAAAHDPTLGERLRREARATAALAHPGIVTVYDTGVDGDTAYIVMELLPGRDLAAVLREGPLPVPEALRVGEKVAGALAAAHAAGIVHRDVKPGNVIVDGESVTVVDFGIAAVEQEAGAGLTATGTTIGTAEYMAPEQSNGGAVSAATDMYAFGCLLVAMVTGRPPFTGGHPVEVLRRHLEEVPPRLGELRPEVPADADALVEALLAKDPASRPAAADAARVLAGARSGGSAGAAAAPAGAPTAPTTVLAAGTTRAMPTAAAAAAGAAAAGAAAAGAGRSGSAGATTVRRPAERRWVGPAVVVAAVLLLLAVVAWSLRPPTGPGPEADARPTVQEQTTEGAGAEPTDAPATDAPATEAPATEAPATEAPATEPTVSATPPADTDPVTALIVALPADVDVRETLLEDWDEVLAAREKDQEQKVADKAQDLLTRADELADEGRLDPADRDALAVEVEAFLGAGVLEQDSSGRGNDRGNGGGDDENDGDD</sequence>
<feature type="binding site" evidence="9">
    <location>
        <position position="42"/>
    </location>
    <ligand>
        <name>ATP</name>
        <dbReference type="ChEBI" id="CHEBI:30616"/>
    </ligand>
</feature>
<evidence type="ECO:0000256" key="11">
    <source>
        <dbReference type="SAM" id="Phobius"/>
    </source>
</evidence>
<dbReference type="PROSITE" id="PS00108">
    <property type="entry name" value="PROTEIN_KINASE_ST"/>
    <property type="match status" value="1"/>
</dbReference>
<dbReference type="InterPro" id="IPR000719">
    <property type="entry name" value="Prot_kinase_dom"/>
</dbReference>
<dbReference type="SUPFAM" id="SSF56112">
    <property type="entry name" value="Protein kinase-like (PK-like)"/>
    <property type="match status" value="1"/>
</dbReference>
<feature type="domain" description="Protein kinase" evidence="12">
    <location>
        <begin position="13"/>
        <end position="268"/>
    </location>
</feature>
<dbReference type="PANTHER" id="PTHR43289:SF6">
    <property type="entry name" value="SERINE_THREONINE-PROTEIN KINASE NEKL-3"/>
    <property type="match status" value="1"/>
</dbReference>
<evidence type="ECO:0000256" key="3">
    <source>
        <dbReference type="ARBA" id="ARBA00022679"/>
    </source>
</evidence>
<accession>A0A3N4Z106</accession>
<evidence type="ECO:0000256" key="6">
    <source>
        <dbReference type="ARBA" id="ARBA00022840"/>
    </source>
</evidence>
<keyword evidence="5 13" id="KW-0418">Kinase</keyword>
<dbReference type="PANTHER" id="PTHR43289">
    <property type="entry name" value="MITOGEN-ACTIVATED PROTEIN KINASE KINASE KINASE 20-RELATED"/>
    <property type="match status" value="1"/>
</dbReference>
<organism evidence="13 14">
    <name type="scientific">Georgenia muralis</name>
    <dbReference type="NCBI Taxonomy" id="154117"/>
    <lineage>
        <taxon>Bacteria</taxon>
        <taxon>Bacillati</taxon>
        <taxon>Actinomycetota</taxon>
        <taxon>Actinomycetes</taxon>
        <taxon>Micrococcales</taxon>
        <taxon>Bogoriellaceae</taxon>
        <taxon>Georgenia</taxon>
    </lineage>
</organism>
<evidence type="ECO:0000256" key="9">
    <source>
        <dbReference type="PROSITE-ProRule" id="PRU10141"/>
    </source>
</evidence>
<comment type="catalytic activity">
    <reaction evidence="8">
        <text>L-seryl-[protein] + ATP = O-phospho-L-seryl-[protein] + ADP + H(+)</text>
        <dbReference type="Rhea" id="RHEA:17989"/>
        <dbReference type="Rhea" id="RHEA-COMP:9863"/>
        <dbReference type="Rhea" id="RHEA-COMP:11604"/>
        <dbReference type="ChEBI" id="CHEBI:15378"/>
        <dbReference type="ChEBI" id="CHEBI:29999"/>
        <dbReference type="ChEBI" id="CHEBI:30616"/>
        <dbReference type="ChEBI" id="CHEBI:83421"/>
        <dbReference type="ChEBI" id="CHEBI:456216"/>
        <dbReference type="EC" id="2.7.11.1"/>
    </reaction>
</comment>
<evidence type="ECO:0000256" key="2">
    <source>
        <dbReference type="ARBA" id="ARBA00022527"/>
    </source>
</evidence>
<reference evidence="13 14" key="1">
    <citation type="submission" date="2018-11" db="EMBL/GenBank/DDBJ databases">
        <title>Sequencing the genomes of 1000 actinobacteria strains.</title>
        <authorList>
            <person name="Klenk H.-P."/>
        </authorList>
    </citation>
    <scope>NUCLEOTIDE SEQUENCE [LARGE SCALE GENOMIC DNA]</scope>
    <source>
        <strain evidence="13 14">DSM 14418</strain>
    </source>
</reference>
<dbReference type="FunFam" id="3.30.200.20:FF:000035">
    <property type="entry name" value="Serine/threonine protein kinase Stk1"/>
    <property type="match status" value="1"/>
</dbReference>
<dbReference type="EMBL" id="RKRA01000001">
    <property type="protein sequence ID" value="RPF26223.1"/>
    <property type="molecule type" value="Genomic_DNA"/>
</dbReference>
<comment type="catalytic activity">
    <reaction evidence="7">
        <text>L-threonyl-[protein] + ATP = O-phospho-L-threonyl-[protein] + ADP + H(+)</text>
        <dbReference type="Rhea" id="RHEA:46608"/>
        <dbReference type="Rhea" id="RHEA-COMP:11060"/>
        <dbReference type="Rhea" id="RHEA-COMP:11605"/>
        <dbReference type="ChEBI" id="CHEBI:15378"/>
        <dbReference type="ChEBI" id="CHEBI:30013"/>
        <dbReference type="ChEBI" id="CHEBI:30616"/>
        <dbReference type="ChEBI" id="CHEBI:61977"/>
        <dbReference type="ChEBI" id="CHEBI:456216"/>
        <dbReference type="EC" id="2.7.11.1"/>
    </reaction>
</comment>
<keyword evidence="11" id="KW-1133">Transmembrane helix</keyword>
<evidence type="ECO:0000313" key="13">
    <source>
        <dbReference type="EMBL" id="RPF26223.1"/>
    </source>
</evidence>
<dbReference type="Proteomes" id="UP000280726">
    <property type="component" value="Unassembled WGS sequence"/>
</dbReference>
<dbReference type="OrthoDB" id="9762169at2"/>
<keyword evidence="14" id="KW-1185">Reference proteome</keyword>
<dbReference type="PROSITE" id="PS00107">
    <property type="entry name" value="PROTEIN_KINASE_ATP"/>
    <property type="match status" value="1"/>
</dbReference>
<dbReference type="GO" id="GO:0005524">
    <property type="term" value="F:ATP binding"/>
    <property type="evidence" value="ECO:0007669"/>
    <property type="project" value="UniProtKB-UniRule"/>
</dbReference>
<keyword evidence="4 9" id="KW-0547">Nucleotide-binding</keyword>
<dbReference type="InterPro" id="IPR008271">
    <property type="entry name" value="Ser/Thr_kinase_AS"/>
</dbReference>
<evidence type="ECO:0000256" key="1">
    <source>
        <dbReference type="ARBA" id="ARBA00012513"/>
    </source>
</evidence>
<dbReference type="PROSITE" id="PS50011">
    <property type="entry name" value="PROTEIN_KINASE_DOM"/>
    <property type="match status" value="1"/>
</dbReference>
<feature type="region of interest" description="Disordered" evidence="10">
    <location>
        <begin position="365"/>
        <end position="428"/>
    </location>
</feature>
<dbReference type="InterPro" id="IPR011009">
    <property type="entry name" value="Kinase-like_dom_sf"/>
</dbReference>